<proteinExistence type="predicted"/>
<keyword evidence="3" id="KW-1185">Reference proteome</keyword>
<organism evidence="2 3">
    <name type="scientific">Symbiodinium necroappetens</name>
    <dbReference type="NCBI Taxonomy" id="1628268"/>
    <lineage>
        <taxon>Eukaryota</taxon>
        <taxon>Sar</taxon>
        <taxon>Alveolata</taxon>
        <taxon>Dinophyceae</taxon>
        <taxon>Suessiales</taxon>
        <taxon>Symbiodiniaceae</taxon>
        <taxon>Symbiodinium</taxon>
    </lineage>
</organism>
<feature type="region of interest" description="Disordered" evidence="1">
    <location>
        <begin position="1"/>
        <end position="56"/>
    </location>
</feature>
<dbReference type="Proteomes" id="UP000601435">
    <property type="component" value="Unassembled WGS sequence"/>
</dbReference>
<name>A0A813CE31_9DINO</name>
<gene>
    <name evidence="2" type="ORF">SNEC2469_LOCUS34875</name>
</gene>
<feature type="non-terminal residue" evidence="2">
    <location>
        <position position="56"/>
    </location>
</feature>
<evidence type="ECO:0000313" key="2">
    <source>
        <dbReference type="EMBL" id="CAE7942991.1"/>
    </source>
</evidence>
<accession>A0A813CE31</accession>
<comment type="caution">
    <text evidence="2">The sequence shown here is derived from an EMBL/GenBank/DDBJ whole genome shotgun (WGS) entry which is preliminary data.</text>
</comment>
<evidence type="ECO:0000313" key="3">
    <source>
        <dbReference type="Proteomes" id="UP000601435"/>
    </source>
</evidence>
<feature type="compositionally biased region" description="Polar residues" evidence="1">
    <location>
        <begin position="10"/>
        <end position="23"/>
    </location>
</feature>
<feature type="non-terminal residue" evidence="2">
    <location>
        <position position="1"/>
    </location>
</feature>
<dbReference type="AlphaFoldDB" id="A0A813CE31"/>
<evidence type="ECO:0000256" key="1">
    <source>
        <dbReference type="SAM" id="MobiDB-lite"/>
    </source>
</evidence>
<protein>
    <submittedName>
        <fullName evidence="2">Uncharacterized protein</fullName>
    </submittedName>
</protein>
<reference evidence="2" key="1">
    <citation type="submission" date="2021-02" db="EMBL/GenBank/DDBJ databases">
        <authorList>
            <person name="Dougan E. K."/>
            <person name="Rhodes N."/>
            <person name="Thang M."/>
            <person name="Chan C."/>
        </authorList>
    </citation>
    <scope>NUCLEOTIDE SEQUENCE</scope>
</reference>
<dbReference type="EMBL" id="CAJNJA010098285">
    <property type="protein sequence ID" value="CAE7942991.1"/>
    <property type="molecule type" value="Genomic_DNA"/>
</dbReference>
<sequence>DPLPSARLVATQTRRSPGTSWKPRSSRLPREKCLAAPTPSPRKLLLQRSRLRRAMK</sequence>